<accession>A0A9D3XT18</accession>
<gene>
    <name evidence="2" type="ORF">KIL84_012779</name>
</gene>
<dbReference type="Proteomes" id="UP000827986">
    <property type="component" value="Unassembled WGS sequence"/>
</dbReference>
<dbReference type="EMBL" id="JAHDVG010000464">
    <property type="protein sequence ID" value="KAH1184838.1"/>
    <property type="molecule type" value="Genomic_DNA"/>
</dbReference>
<comment type="caution">
    <text evidence="2">The sequence shown here is derived from an EMBL/GenBank/DDBJ whole genome shotgun (WGS) entry which is preliminary data.</text>
</comment>
<name>A0A9D3XT18_9SAUR</name>
<organism evidence="2 3">
    <name type="scientific">Mauremys mutica</name>
    <name type="common">yellowpond turtle</name>
    <dbReference type="NCBI Taxonomy" id="74926"/>
    <lineage>
        <taxon>Eukaryota</taxon>
        <taxon>Metazoa</taxon>
        <taxon>Chordata</taxon>
        <taxon>Craniata</taxon>
        <taxon>Vertebrata</taxon>
        <taxon>Euteleostomi</taxon>
        <taxon>Archelosauria</taxon>
        <taxon>Testudinata</taxon>
        <taxon>Testudines</taxon>
        <taxon>Cryptodira</taxon>
        <taxon>Durocryptodira</taxon>
        <taxon>Testudinoidea</taxon>
        <taxon>Geoemydidae</taxon>
        <taxon>Geoemydinae</taxon>
        <taxon>Mauremys</taxon>
    </lineage>
</organism>
<dbReference type="AlphaFoldDB" id="A0A9D3XT18"/>
<feature type="compositionally biased region" description="Low complexity" evidence="1">
    <location>
        <begin position="93"/>
        <end position="124"/>
    </location>
</feature>
<evidence type="ECO:0000256" key="1">
    <source>
        <dbReference type="SAM" id="MobiDB-lite"/>
    </source>
</evidence>
<sequence>MAGSARGGGRELGGWDMGRVRSWRFPIPDLFNFPSHSCPGSGGSSGSGSSSSPCSHRRPDHQSANRGDSGQPGPGPAAAAPLPKQTALRYLLEAAGQESSEQAASPRRRPAAAGRTAAPARHTATFTHWMATPLGHGEHPGRA</sequence>
<keyword evidence="3" id="KW-1185">Reference proteome</keyword>
<evidence type="ECO:0000313" key="2">
    <source>
        <dbReference type="EMBL" id="KAH1184838.1"/>
    </source>
</evidence>
<reference evidence="2" key="1">
    <citation type="submission" date="2021-09" db="EMBL/GenBank/DDBJ databases">
        <title>The genome of Mauremys mutica provides insights into the evolution of semi-aquatic lifestyle.</title>
        <authorList>
            <person name="Gong S."/>
            <person name="Gao Y."/>
        </authorList>
    </citation>
    <scope>NUCLEOTIDE SEQUENCE</scope>
    <source>
        <strain evidence="2">MM-2020</strain>
        <tissue evidence="2">Muscle</tissue>
    </source>
</reference>
<protein>
    <submittedName>
        <fullName evidence="2">Uncharacterized protein</fullName>
    </submittedName>
</protein>
<proteinExistence type="predicted"/>
<evidence type="ECO:0000313" key="3">
    <source>
        <dbReference type="Proteomes" id="UP000827986"/>
    </source>
</evidence>
<feature type="region of interest" description="Disordered" evidence="1">
    <location>
        <begin position="31"/>
        <end position="124"/>
    </location>
</feature>